<dbReference type="SUPFAM" id="SSF54277">
    <property type="entry name" value="CAD &amp; PB1 domains"/>
    <property type="match status" value="1"/>
</dbReference>
<feature type="compositionally biased region" description="Low complexity" evidence="1">
    <location>
        <begin position="985"/>
        <end position="1010"/>
    </location>
</feature>
<evidence type="ECO:0000256" key="1">
    <source>
        <dbReference type="SAM" id="MobiDB-lite"/>
    </source>
</evidence>
<feature type="compositionally biased region" description="Polar residues" evidence="1">
    <location>
        <begin position="610"/>
        <end position="625"/>
    </location>
</feature>
<evidence type="ECO:0000313" key="5">
    <source>
        <dbReference type="Proteomes" id="UP001648503"/>
    </source>
</evidence>
<organism evidence="4 5">
    <name type="scientific">Batrachochytrium salamandrivorans</name>
    <dbReference type="NCBI Taxonomy" id="1357716"/>
    <lineage>
        <taxon>Eukaryota</taxon>
        <taxon>Fungi</taxon>
        <taxon>Fungi incertae sedis</taxon>
        <taxon>Chytridiomycota</taxon>
        <taxon>Chytridiomycota incertae sedis</taxon>
        <taxon>Chytridiomycetes</taxon>
        <taxon>Rhizophydiales</taxon>
        <taxon>Rhizophydiales incertae sedis</taxon>
        <taxon>Batrachochytrium</taxon>
    </lineage>
</organism>
<dbReference type="Pfam" id="PF00564">
    <property type="entry name" value="PB1"/>
    <property type="match status" value="1"/>
</dbReference>
<feature type="compositionally biased region" description="Pro residues" evidence="1">
    <location>
        <begin position="1060"/>
        <end position="1072"/>
    </location>
</feature>
<feature type="compositionally biased region" description="Low complexity" evidence="1">
    <location>
        <begin position="1171"/>
        <end position="1188"/>
    </location>
</feature>
<feature type="compositionally biased region" description="Polar residues" evidence="1">
    <location>
        <begin position="519"/>
        <end position="528"/>
    </location>
</feature>
<comment type="caution">
    <text evidence="4">The sequence shown here is derived from an EMBL/GenBank/DDBJ whole genome shotgun (WGS) entry which is preliminary data.</text>
</comment>
<dbReference type="InterPro" id="IPR010481">
    <property type="entry name" value="Cdc24/Scd1_N"/>
</dbReference>
<dbReference type="EMBL" id="JAFCIX010000102">
    <property type="protein sequence ID" value="KAH6598440.1"/>
    <property type="molecule type" value="Genomic_DNA"/>
</dbReference>
<name>A0ABQ8FHK8_9FUNG</name>
<dbReference type="Proteomes" id="UP001648503">
    <property type="component" value="Unassembled WGS sequence"/>
</dbReference>
<accession>A0ABQ8FHK8</accession>
<protein>
    <recommendedName>
        <fullName evidence="6">DH domain-containing protein</fullName>
    </recommendedName>
</protein>
<feature type="compositionally biased region" description="Low complexity" evidence="1">
    <location>
        <begin position="679"/>
        <end position="701"/>
    </location>
</feature>
<gene>
    <name evidence="4" type="ORF">BASA50_003480</name>
</gene>
<dbReference type="InterPro" id="IPR000219">
    <property type="entry name" value="DH_dom"/>
</dbReference>
<dbReference type="Pfam" id="PF15411">
    <property type="entry name" value="PH_10"/>
    <property type="match status" value="1"/>
</dbReference>
<feature type="compositionally biased region" description="Polar residues" evidence="1">
    <location>
        <begin position="652"/>
        <end position="662"/>
    </location>
</feature>
<dbReference type="PROSITE" id="PS51745">
    <property type="entry name" value="PB1"/>
    <property type="match status" value="1"/>
</dbReference>
<dbReference type="SMART" id="SM00325">
    <property type="entry name" value="RhoGEF"/>
    <property type="match status" value="1"/>
</dbReference>
<dbReference type="Pfam" id="PF06395">
    <property type="entry name" value="CDC24"/>
    <property type="match status" value="1"/>
</dbReference>
<feature type="region of interest" description="Disordered" evidence="1">
    <location>
        <begin position="789"/>
        <end position="813"/>
    </location>
</feature>
<dbReference type="Gene3D" id="1.20.900.10">
    <property type="entry name" value="Dbl homology (DH) domain"/>
    <property type="match status" value="1"/>
</dbReference>
<dbReference type="CDD" id="cd13246">
    <property type="entry name" value="PH_Scd1"/>
    <property type="match status" value="1"/>
</dbReference>
<feature type="compositionally biased region" description="Low complexity" evidence="1">
    <location>
        <begin position="846"/>
        <end position="862"/>
    </location>
</feature>
<dbReference type="PANTHER" id="PTHR47339:SF1">
    <property type="entry name" value="CELL DIVISION CONTROL PROTEIN 24"/>
    <property type="match status" value="1"/>
</dbReference>
<dbReference type="InterPro" id="IPR001331">
    <property type="entry name" value="GDS_CDC24_CS"/>
</dbReference>
<dbReference type="SMART" id="SM00666">
    <property type="entry name" value="PB1"/>
    <property type="match status" value="1"/>
</dbReference>
<evidence type="ECO:0000259" key="3">
    <source>
        <dbReference type="PROSITE" id="PS51745"/>
    </source>
</evidence>
<dbReference type="Gene3D" id="2.30.29.30">
    <property type="entry name" value="Pleckstrin-homology domain (PH domain)/Phosphotyrosine-binding domain (PTB)"/>
    <property type="match status" value="1"/>
</dbReference>
<reference evidence="4 5" key="1">
    <citation type="submission" date="2021-02" db="EMBL/GenBank/DDBJ databases">
        <title>Variation within the Batrachochytrium salamandrivorans European outbreak.</title>
        <authorList>
            <person name="Kelly M."/>
            <person name="Pasmans F."/>
            <person name="Shea T.P."/>
            <person name="Munoz J.F."/>
            <person name="Carranza S."/>
            <person name="Cuomo C.A."/>
            <person name="Martel A."/>
        </authorList>
    </citation>
    <scope>NUCLEOTIDE SEQUENCE [LARGE SCALE GENOMIC DNA]</scope>
    <source>
        <strain evidence="4 5">AMFP18/2</strain>
    </source>
</reference>
<feature type="compositionally biased region" description="Polar residues" evidence="1">
    <location>
        <begin position="1149"/>
        <end position="1164"/>
    </location>
</feature>
<feature type="compositionally biased region" description="Polar residues" evidence="1">
    <location>
        <begin position="707"/>
        <end position="716"/>
    </location>
</feature>
<dbReference type="InterPro" id="IPR000270">
    <property type="entry name" value="PB1_dom"/>
</dbReference>
<dbReference type="SUPFAM" id="SSF48065">
    <property type="entry name" value="DBL homology domain (DH-domain)"/>
    <property type="match status" value="1"/>
</dbReference>
<feature type="region of interest" description="Disordered" evidence="1">
    <location>
        <begin position="880"/>
        <end position="1188"/>
    </location>
</feature>
<dbReference type="PANTHER" id="PTHR47339">
    <property type="entry name" value="CELL DIVISION CONTROL PROTEIN 24"/>
    <property type="match status" value="1"/>
</dbReference>
<feature type="region of interest" description="Disordered" evidence="1">
    <location>
        <begin position="518"/>
        <end position="716"/>
    </location>
</feature>
<evidence type="ECO:0008006" key="6">
    <source>
        <dbReference type="Google" id="ProtNLM"/>
    </source>
</evidence>
<feature type="region of interest" description="Disordered" evidence="1">
    <location>
        <begin position="842"/>
        <end position="862"/>
    </location>
</feature>
<dbReference type="InterPro" id="IPR036872">
    <property type="entry name" value="CH_dom_sf"/>
</dbReference>
<feature type="compositionally biased region" description="Low complexity" evidence="1">
    <location>
        <begin position="942"/>
        <end position="961"/>
    </location>
</feature>
<dbReference type="Gene3D" id="3.10.20.90">
    <property type="entry name" value="Phosphatidylinositol 3-kinase Catalytic Subunit, Chain A, domain 1"/>
    <property type="match status" value="1"/>
</dbReference>
<dbReference type="PROSITE" id="PS00741">
    <property type="entry name" value="DH_1"/>
    <property type="match status" value="1"/>
</dbReference>
<dbReference type="InterPro" id="IPR053793">
    <property type="entry name" value="PB1-like"/>
</dbReference>
<dbReference type="CDD" id="cd00160">
    <property type="entry name" value="RhoGEF"/>
    <property type="match status" value="1"/>
</dbReference>
<dbReference type="InterPro" id="IPR033511">
    <property type="entry name" value="Cdc24/Scd1_PH_dom"/>
</dbReference>
<feature type="domain" description="DH" evidence="2">
    <location>
        <begin position="180"/>
        <end position="354"/>
    </location>
</feature>
<feature type="compositionally biased region" description="Low complexity" evidence="1">
    <location>
        <begin position="1048"/>
        <end position="1059"/>
    </location>
</feature>
<dbReference type="CDD" id="cd05992">
    <property type="entry name" value="PB1"/>
    <property type="match status" value="1"/>
</dbReference>
<dbReference type="SUPFAM" id="SSF50729">
    <property type="entry name" value="PH domain-like"/>
    <property type="match status" value="1"/>
</dbReference>
<keyword evidence="5" id="KW-1185">Reference proteome</keyword>
<feature type="domain" description="PB1" evidence="3">
    <location>
        <begin position="1197"/>
        <end position="1283"/>
    </location>
</feature>
<dbReference type="Pfam" id="PF00621">
    <property type="entry name" value="RhoGEF"/>
    <property type="match status" value="1"/>
</dbReference>
<feature type="compositionally biased region" description="Low complexity" evidence="1">
    <location>
        <begin position="905"/>
        <end position="921"/>
    </location>
</feature>
<feature type="compositionally biased region" description="Basic and acidic residues" evidence="1">
    <location>
        <begin position="795"/>
        <end position="805"/>
    </location>
</feature>
<dbReference type="InterPro" id="IPR053026">
    <property type="entry name" value="CDC42_GEF"/>
</dbReference>
<dbReference type="PROSITE" id="PS50010">
    <property type="entry name" value="DH_2"/>
    <property type="match status" value="1"/>
</dbReference>
<dbReference type="InterPro" id="IPR035899">
    <property type="entry name" value="DBL_dom_sf"/>
</dbReference>
<proteinExistence type="predicted"/>
<evidence type="ECO:0000259" key="2">
    <source>
        <dbReference type="PROSITE" id="PS50010"/>
    </source>
</evidence>
<dbReference type="Gene3D" id="1.10.418.10">
    <property type="entry name" value="Calponin-like domain"/>
    <property type="match status" value="1"/>
</dbReference>
<dbReference type="InterPro" id="IPR011993">
    <property type="entry name" value="PH-like_dom_sf"/>
</dbReference>
<sequence>MEIARPVQNNRTSDSGSAVSLYQQTLSLIEKLYSLPDFERFLFPRGIDSLASESGAVVIDPIQVLFGCFRLGAPLCVLFNHLQPVKLLQVPHMDVTLTTYTNVSKKCVYHFLVGVKDELGVPEEQLFSLSDLYKDDTNALVKAIKTITIVVDDIERRGLLPPTRPLPFSTNSQTEKPTDNRARVVAELLETERAYITSLQELLAYENELLSSNIVNKDIIYKLFVNLPDLVDFQRRFLISMETTLSLPPMDQRIGALFINNEEGFTVYEPICGNYDVACKLALQEAATLSQNSRIDPMRGLQGYLIKPVQRICKYPLLLNELVKLSSPDTYPYYSELVSGMESVKRVTERVNETKRIEENRCIKQEVTERVEDWKGLRPDDFGNLLLTDRFFLVSHDSEKEYVLFLFERMFLCLKESKKKKKRSGPEETVYTIKGNIHLSSIGRVDDNSTPELQNFELVVHWRDIGEMEAFPLKCRNQEQAKLWKGRLDQLLLHERQRRMSVSEARANEAIAARMGSVSLGNSGSSTPDLPGYPPYRNHNQGQPQGYTADGLEDDSMGSTDEPRRTHSLYHANNNGANGQAHLDFKPSMRKSSPVTVRIPERRPAELAPRTSSINGPSINSTAGRQSLAPPRGQSSLIGAAAGGGGGAGPPSQRSPGESNGSVGEAGQYGYPPFPDTTQQQQQQQPLLQGQLQQQLQQQLQHRTRSSTDPAGVSSNAQWMGAVPMAIPAASAMSSRMPEGVGSSSSPGSIGAVQPIERRGALAALAGVGAGSTAMSTTSSSGYNGAFFMPSSKNKNAESKKRDDATVSGSSTGNNVVSVETILERSGLAGFSSGGGSGGSNGGGLLINQSSSNSSNSGGSSSNNITTVAAAAAGAVMPGMSPEYIPSPPMSTTGSPGAHQRTQRSGSFSGPNNNSSSHHPGFSGGVSRLQTDLRSMPPPLLQPLHQSSSVQQQSGSGPMSPRGIAFPPPPRAAAGSPQPQGLPDQHQQSYYMQQQQQAYYMQQQQQQQQATGGGFFPSTQPSYYPAAHQQLQDAASRNRRPSLLPDHSAASVTSPSSNSGPPPSIGLPPVPQPGGGSTMIANNIGGHPPTRAMSPAFGAGSSNSLRSQEEAAMHHQHHQPHSPTGGLPLPPSLIPGMRERMTSPAPPGGQQQRPSLTAVTNVVSGTAFPLSSSSTPTSATGSGGASNAMSTTSIAPLIKIKTYYGSDVILIAVPSRGTTYRDLVAKITRKIRLNNVALPEGRDIRLRYRDEEGDYVSMNGDDDVSMAFELARSGADRGLVHITAQ</sequence>
<evidence type="ECO:0000313" key="4">
    <source>
        <dbReference type="EMBL" id="KAH6598440.1"/>
    </source>
</evidence>